<gene>
    <name evidence="4" type="ORF">RICGR_0451</name>
</gene>
<dbReference type="NCBIfam" id="TIGR01784">
    <property type="entry name" value="T_den_put_tspse"/>
    <property type="match status" value="1"/>
</dbReference>
<dbReference type="InterPro" id="IPR006842">
    <property type="entry name" value="Transposase_31"/>
</dbReference>
<comment type="caution">
    <text evidence="4">The sequence shown here is derived from an EMBL/GenBank/DDBJ whole genome shotgun (WGS) entry which is preliminary data.</text>
</comment>
<accession>A8PLK1</accession>
<organism evidence="4 5">
    <name type="scientific">Rickettsiella grylli</name>
    <dbReference type="NCBI Taxonomy" id="59196"/>
    <lineage>
        <taxon>Bacteria</taxon>
        <taxon>Pseudomonadati</taxon>
        <taxon>Pseudomonadota</taxon>
        <taxon>Gammaproteobacteria</taxon>
        <taxon>Legionellales</taxon>
        <taxon>Coxiellaceae</taxon>
        <taxon>Rickettsiella</taxon>
    </lineage>
</organism>
<keyword evidence="5" id="KW-1185">Reference proteome</keyword>
<dbReference type="PANTHER" id="PTHR34611:SF2">
    <property type="entry name" value="INACTIVE RECOMBINATION-PROMOTING NUCLEASE-LIKE PROTEIN RPNE-RELATED"/>
    <property type="match status" value="1"/>
</dbReference>
<proteinExistence type="inferred from homology"/>
<comment type="similarity">
    <text evidence="1">Belongs to the Rpn/YhgA-like nuclease family.</text>
</comment>
<dbReference type="eggNOG" id="COG5464">
    <property type="taxonomic scope" value="Bacteria"/>
</dbReference>
<dbReference type="AlphaFoldDB" id="A8PLK1"/>
<dbReference type="InterPro" id="IPR010106">
    <property type="entry name" value="RpnA"/>
</dbReference>
<dbReference type="Proteomes" id="UP000054075">
    <property type="component" value="Unassembled WGS sequence"/>
</dbReference>
<evidence type="ECO:0000256" key="2">
    <source>
        <dbReference type="SAM" id="Coils"/>
    </source>
</evidence>
<reference evidence="4" key="2">
    <citation type="submission" date="2007-10" db="EMBL/GenBank/DDBJ databases">
        <authorList>
            <person name="Myers G.S."/>
        </authorList>
    </citation>
    <scope>NUCLEOTIDE SEQUENCE [LARGE SCALE GENOMIC DNA]</scope>
</reference>
<name>A8PLK1_9COXI</name>
<sequence length="308" mass="35849">MSIQIHNAHDAIFKTFFTDIEVATHFITIYLPKHMKQACDFSTLKIEPGSFVDADLKQHHSDILYSLKVNGMHGYVYLNLEHQSTAEELMPFRMHRYKVAIMQQHLNQGNKKLPLVISMLFYHGKGQYPYCLKLIDCVEDTPFAKAHFFDDPLLIDLNVLPDEEIYRHKQLAFLEIVQKHIFTRDLEDIADHIVRLVKQVKPDHDLFNQLVYYMLVKGETANVNQVIEKLKTIEDYEEDIMNAAQQLKQQGRQEGLYEGRQEGLQKGEYRKAITIAKKLIAEGRSIQYIQDLTNLSENEVLSLVEEKA</sequence>
<reference evidence="4" key="1">
    <citation type="submission" date="2006-04" db="EMBL/GenBank/DDBJ databases">
        <authorList>
            <person name="Seshadri R."/>
            <person name="Federici B.A."/>
        </authorList>
    </citation>
    <scope>NUCLEOTIDE SEQUENCE [LARGE SCALE GENOMIC DNA]</scope>
</reference>
<dbReference type="PANTHER" id="PTHR34611">
    <property type="match status" value="1"/>
</dbReference>
<protein>
    <recommendedName>
        <fullName evidence="3">Transposase (putative) YhgA-like domain-containing protein</fullName>
    </recommendedName>
</protein>
<evidence type="ECO:0000259" key="3">
    <source>
        <dbReference type="Pfam" id="PF04754"/>
    </source>
</evidence>
<dbReference type="STRING" id="59196.RICGR_0451"/>
<dbReference type="InterPro" id="IPR051699">
    <property type="entry name" value="Rpn/YhgA-like_nuclease"/>
</dbReference>
<evidence type="ECO:0000313" key="5">
    <source>
        <dbReference type="Proteomes" id="UP000054075"/>
    </source>
</evidence>
<evidence type="ECO:0000313" key="4">
    <source>
        <dbReference type="EMBL" id="EDP46460.1"/>
    </source>
</evidence>
<feature type="domain" description="Transposase (putative) YhgA-like" evidence="3">
    <location>
        <begin position="8"/>
        <end position="201"/>
    </location>
</feature>
<keyword evidence="2" id="KW-0175">Coiled coil</keyword>
<dbReference type="RefSeq" id="WP_006035437.1">
    <property type="nucleotide sequence ID" value="NZ_AAQJ02000001.1"/>
</dbReference>
<dbReference type="GO" id="GO:1990238">
    <property type="term" value="F:double-stranded DNA endonuclease activity"/>
    <property type="evidence" value="ECO:0007669"/>
    <property type="project" value="TreeGrafter"/>
</dbReference>
<dbReference type="GO" id="GO:0006310">
    <property type="term" value="P:DNA recombination"/>
    <property type="evidence" value="ECO:0007669"/>
    <property type="project" value="TreeGrafter"/>
</dbReference>
<evidence type="ECO:0000256" key="1">
    <source>
        <dbReference type="ARBA" id="ARBA00009787"/>
    </source>
</evidence>
<dbReference type="EMBL" id="AAQJ02000001">
    <property type="protein sequence ID" value="EDP46460.1"/>
    <property type="molecule type" value="Genomic_DNA"/>
</dbReference>
<dbReference type="Pfam" id="PF04754">
    <property type="entry name" value="Transposase_31"/>
    <property type="match status" value="1"/>
</dbReference>
<feature type="coiled-coil region" evidence="2">
    <location>
        <begin position="226"/>
        <end position="253"/>
    </location>
</feature>